<dbReference type="Proteomes" id="UP000327493">
    <property type="component" value="Chromosome 20"/>
</dbReference>
<reference evidence="4 5" key="1">
    <citation type="submission" date="2019-08" db="EMBL/GenBank/DDBJ databases">
        <title>A chromosome-level genome assembly, high-density linkage maps, and genome scans reveal the genomic architecture of hybrid incompatibilities underlying speciation via character displacement in darters (Percidae: Etheostominae).</title>
        <authorList>
            <person name="Moran R.L."/>
            <person name="Catchen J.M."/>
            <person name="Fuller R.C."/>
        </authorList>
    </citation>
    <scope>NUCLEOTIDE SEQUENCE [LARGE SCALE GENOMIC DNA]</scope>
    <source>
        <strain evidence="4">EspeVRDwgs_2016</strain>
        <tissue evidence="4">Muscle</tissue>
    </source>
</reference>
<feature type="region of interest" description="Disordered" evidence="3">
    <location>
        <begin position="913"/>
        <end position="990"/>
    </location>
</feature>
<feature type="region of interest" description="Disordered" evidence="3">
    <location>
        <begin position="1045"/>
        <end position="1119"/>
    </location>
</feature>
<organism evidence="4 5">
    <name type="scientific">Etheostoma spectabile</name>
    <name type="common">orangethroat darter</name>
    <dbReference type="NCBI Taxonomy" id="54343"/>
    <lineage>
        <taxon>Eukaryota</taxon>
        <taxon>Metazoa</taxon>
        <taxon>Chordata</taxon>
        <taxon>Craniata</taxon>
        <taxon>Vertebrata</taxon>
        <taxon>Euteleostomi</taxon>
        <taxon>Actinopterygii</taxon>
        <taxon>Neopterygii</taxon>
        <taxon>Teleostei</taxon>
        <taxon>Neoteleostei</taxon>
        <taxon>Acanthomorphata</taxon>
        <taxon>Eupercaria</taxon>
        <taxon>Perciformes</taxon>
        <taxon>Percoidei</taxon>
        <taxon>Percidae</taxon>
        <taxon>Etheostomatinae</taxon>
        <taxon>Etheostoma</taxon>
    </lineage>
</organism>
<feature type="compositionally biased region" description="Polar residues" evidence="3">
    <location>
        <begin position="613"/>
        <end position="628"/>
    </location>
</feature>
<accession>A0A5J5CJY5</accession>
<evidence type="ECO:0000256" key="3">
    <source>
        <dbReference type="SAM" id="MobiDB-lite"/>
    </source>
</evidence>
<feature type="compositionally biased region" description="Polar residues" evidence="3">
    <location>
        <begin position="913"/>
        <end position="929"/>
    </location>
</feature>
<proteinExistence type="predicted"/>
<dbReference type="PANTHER" id="PTHR23166">
    <property type="entry name" value="FILAMIN/GPBP-INTERACTING PROTEIN"/>
    <property type="match status" value="1"/>
</dbReference>
<evidence type="ECO:0000313" key="5">
    <source>
        <dbReference type="Proteomes" id="UP000327493"/>
    </source>
</evidence>
<feature type="coiled-coil region" evidence="2">
    <location>
        <begin position="50"/>
        <end position="87"/>
    </location>
</feature>
<evidence type="ECO:0000256" key="2">
    <source>
        <dbReference type="SAM" id="Coils"/>
    </source>
</evidence>
<feature type="compositionally biased region" description="Polar residues" evidence="3">
    <location>
        <begin position="961"/>
        <end position="974"/>
    </location>
</feature>
<evidence type="ECO:0000256" key="1">
    <source>
        <dbReference type="ARBA" id="ARBA00023054"/>
    </source>
</evidence>
<feature type="compositionally biased region" description="Low complexity" evidence="3">
    <location>
        <begin position="680"/>
        <end position="698"/>
    </location>
</feature>
<feature type="compositionally biased region" description="Low complexity" evidence="3">
    <location>
        <begin position="930"/>
        <end position="939"/>
    </location>
</feature>
<feature type="compositionally biased region" description="Basic and acidic residues" evidence="3">
    <location>
        <begin position="516"/>
        <end position="526"/>
    </location>
</feature>
<sequence>MPSFGMGFCREKALGEPAGGLVKSRQDRARNTRYNVKYFVAMSDHKDMTHRHLRHKLQSLSRRLDELEEATNKLQKSEDELLDLQDKVIQGEGSNSALLGDVEDLRKRLLKIQGKDEEVRKAEDLCRTVREKLEEEESLTQELKAEIERLKRRMAELEKLEEAFGKSKSDCSQLCLSLNEEKNLTKKLSSELEALKARLKEVEGSETKLDRAEQALAMELEKLKGFTQTFMSERKRLLEKQREDEKIILKLTEKLEHQKNRLGMSADSGRADFMRSRIEDELSSTVPLTGKLSGRKKSIEYLKLADDNIGLVNKSENEKNSGLESLQEDNKVKDLTQEVERLKNRLKQMEIVEEDLKNSESKNGELREKFQMEQNRARQLSEQVEQLRTQMCGKGGIGRNGTSNVDKHGNGSTNICPNNTAKVLENGKAENEEIIVKGGYRQEKPKYRCAATVSEPSSPKHRNRELSPQHKRETKLRSKDHSHSEEISPRSVRRPLSPAHKSRRTPKISSNNGIKDTGRVNEEKIRGAMSCSVNTSSTDIKKAPVLSRYPPAVNDQKPLRTAHKQTDGGNKKSRVEKYSKLYVGSDSESNNSDVVPDSTSNINSISALEKDTASASDQESTDQVQESVSASAASTLSTANGSYTAYKSRITPVLPNDQGSEGHSSASETESTGSRPCEPEPVTETTTTTTLSSRTPTSRYPRYSLVHDSNSEGSSSRSSFDEELHNRPLLAEGGQQGPTHTASGIEIQRVCSPREALRSKAIIKPAIVEIDKKEVMSSEPLSTNGKPKISTKPIVTTTSKMTSSITIYPNDPSSSRTSSRSSSVSSETVPHLRHTSTSNILIGPSSEHHGSISIPYEISIPKSDITLRSCLDQDCGLDESSDSSSKSKLHNTSSVETATSHLCCQRSNISLQPSDTTSADFNDTESGFESSSSTTTVTSWRHQRQGHHSQDDSLPDMKNVTMRSTWKNRGTSSVDETRRGRGGARTMADGGSEDEVYMRRINSVVTNTREVEEPVLRRGKQSKSPTMEASGLGRTILHAPVTSQSWARSYTQEPQSPVQTRATAQPPGGGSYPASTLTTWGALMTGHPRLLGPPPEGICGPVGVRGQGPEQRGGVERGADRGAIATLSIIRPAGTEQDFYSRRTASTLLRQFQMNCTVARNLQHSIKLSMAQERPNINLPSTNGLYHLQKSTAFKASKAMKNSSCHIEHQT</sequence>
<dbReference type="PANTHER" id="PTHR23166:SF7">
    <property type="entry name" value="LEUCINE ZIPPER PROTEIN 1"/>
    <property type="match status" value="1"/>
</dbReference>
<protein>
    <recommendedName>
        <fullName evidence="6">Leucine zipper protein 1</fullName>
    </recommendedName>
</protein>
<feature type="region of interest" description="Disordered" evidence="3">
    <location>
        <begin position="608"/>
        <end position="635"/>
    </location>
</feature>
<feature type="region of interest" description="Disordered" evidence="3">
    <location>
        <begin position="447"/>
        <end position="575"/>
    </location>
</feature>
<evidence type="ECO:0000313" key="4">
    <source>
        <dbReference type="EMBL" id="KAA8582084.1"/>
    </source>
</evidence>
<dbReference type="InterPro" id="IPR050719">
    <property type="entry name" value="Cortactin-Actin_Reg"/>
</dbReference>
<keyword evidence="5" id="KW-1185">Reference proteome</keyword>
<feature type="region of interest" description="Disordered" evidence="3">
    <location>
        <begin position="393"/>
        <end position="413"/>
    </location>
</feature>
<feature type="compositionally biased region" description="Basic and acidic residues" evidence="3">
    <location>
        <begin position="564"/>
        <end position="575"/>
    </location>
</feature>
<feature type="compositionally biased region" description="Polar residues" evidence="3">
    <location>
        <begin position="400"/>
        <end position="413"/>
    </location>
</feature>
<evidence type="ECO:0008006" key="6">
    <source>
        <dbReference type="Google" id="ProtNLM"/>
    </source>
</evidence>
<feature type="compositionally biased region" description="Polar residues" evidence="3">
    <location>
        <begin position="657"/>
        <end position="674"/>
    </location>
</feature>
<feature type="compositionally biased region" description="Polar residues" evidence="3">
    <location>
        <begin position="1045"/>
        <end position="1063"/>
    </location>
</feature>
<keyword evidence="1 2" id="KW-0175">Coiled coil</keyword>
<feature type="coiled-coil region" evidence="2">
    <location>
        <begin position="112"/>
        <end position="222"/>
    </location>
</feature>
<name>A0A5J5CJY5_9PERO</name>
<dbReference type="AlphaFoldDB" id="A0A5J5CJY5"/>
<feature type="compositionally biased region" description="Low complexity" evidence="3">
    <location>
        <begin position="801"/>
        <end position="829"/>
    </location>
</feature>
<comment type="caution">
    <text evidence="4">The sequence shown here is derived from an EMBL/GenBank/DDBJ whole genome shotgun (WGS) entry which is preliminary data.</text>
</comment>
<gene>
    <name evidence="4" type="ORF">FQN60_008824</name>
</gene>
<feature type="coiled-coil region" evidence="2">
    <location>
        <begin position="325"/>
        <end position="390"/>
    </location>
</feature>
<feature type="region of interest" description="Disordered" evidence="3">
    <location>
        <begin position="801"/>
        <end position="846"/>
    </location>
</feature>
<feature type="region of interest" description="Disordered" evidence="3">
    <location>
        <begin position="652"/>
        <end position="724"/>
    </location>
</feature>
<feature type="compositionally biased region" description="Basic and acidic residues" evidence="3">
    <location>
        <begin position="464"/>
        <end position="488"/>
    </location>
</feature>
<dbReference type="EMBL" id="VOFY01000020">
    <property type="protein sequence ID" value="KAA8582084.1"/>
    <property type="molecule type" value="Genomic_DNA"/>
</dbReference>